<sequence>MLRNTSPRTKALLTRNIISRRFISGGHAQNQELKTKGLFTPMAMVSILSLGTLGLMKATLATNYKQPDFSEGP</sequence>
<protein>
    <submittedName>
        <fullName evidence="2">Uncharacterized protein</fullName>
    </submittedName>
</protein>
<keyword evidence="1" id="KW-1133">Transmembrane helix</keyword>
<organism evidence="2 3">
    <name type="scientific">Basidiobolus ranarum</name>
    <dbReference type="NCBI Taxonomy" id="34480"/>
    <lineage>
        <taxon>Eukaryota</taxon>
        <taxon>Fungi</taxon>
        <taxon>Fungi incertae sedis</taxon>
        <taxon>Zoopagomycota</taxon>
        <taxon>Entomophthoromycotina</taxon>
        <taxon>Basidiobolomycetes</taxon>
        <taxon>Basidiobolales</taxon>
        <taxon>Basidiobolaceae</taxon>
        <taxon>Basidiobolus</taxon>
    </lineage>
</organism>
<accession>A0ABR2WB35</accession>
<feature type="transmembrane region" description="Helical" evidence="1">
    <location>
        <begin position="38"/>
        <end position="56"/>
    </location>
</feature>
<proteinExistence type="predicted"/>
<dbReference type="Proteomes" id="UP001479436">
    <property type="component" value="Unassembled WGS sequence"/>
</dbReference>
<comment type="caution">
    <text evidence="2">The sequence shown here is derived from an EMBL/GenBank/DDBJ whole genome shotgun (WGS) entry which is preliminary data.</text>
</comment>
<evidence type="ECO:0000313" key="2">
    <source>
        <dbReference type="EMBL" id="KAK9729189.1"/>
    </source>
</evidence>
<gene>
    <name evidence="2" type="ORF">K7432_000472</name>
</gene>
<evidence type="ECO:0000313" key="3">
    <source>
        <dbReference type="Proteomes" id="UP001479436"/>
    </source>
</evidence>
<evidence type="ECO:0000256" key="1">
    <source>
        <dbReference type="SAM" id="Phobius"/>
    </source>
</evidence>
<name>A0ABR2WB35_9FUNG</name>
<keyword evidence="3" id="KW-1185">Reference proteome</keyword>
<reference evidence="2 3" key="1">
    <citation type="submission" date="2023-04" db="EMBL/GenBank/DDBJ databases">
        <title>Genome of Basidiobolus ranarum AG-B5.</title>
        <authorList>
            <person name="Stajich J.E."/>
            <person name="Carter-House D."/>
            <person name="Gryganskyi A."/>
        </authorList>
    </citation>
    <scope>NUCLEOTIDE SEQUENCE [LARGE SCALE GENOMIC DNA]</scope>
    <source>
        <strain evidence="2 3">AG-B5</strain>
    </source>
</reference>
<keyword evidence="1" id="KW-0812">Transmembrane</keyword>
<dbReference type="EMBL" id="JASJQH010006884">
    <property type="protein sequence ID" value="KAK9729189.1"/>
    <property type="molecule type" value="Genomic_DNA"/>
</dbReference>
<keyword evidence="1" id="KW-0472">Membrane</keyword>